<gene>
    <name evidence="2" type="ORF">PCASD_00673</name>
</gene>
<evidence type="ECO:0000313" key="3">
    <source>
        <dbReference type="Proteomes" id="UP000235392"/>
    </source>
</evidence>
<comment type="caution">
    <text evidence="2">The sequence shown here is derived from an EMBL/GenBank/DDBJ whole genome shotgun (WGS) entry which is preliminary data.</text>
</comment>
<sequence length="128" mass="14123">MKICTCSKCIINKIRNKDGQIISGKYLSTQNVAKHRSEDQQRLLELKNNTFKQLDDSSDSPPVELPEPSKYSEEIGAFSGLDENEDSLHLFGCTSFAMSAAKTAAQPSPLFSTSSKKYSDGDHQAKAF</sequence>
<organism evidence="2 3">
    <name type="scientific">Puccinia coronata f. sp. avenae</name>
    <dbReference type="NCBI Taxonomy" id="200324"/>
    <lineage>
        <taxon>Eukaryota</taxon>
        <taxon>Fungi</taxon>
        <taxon>Dikarya</taxon>
        <taxon>Basidiomycota</taxon>
        <taxon>Pucciniomycotina</taxon>
        <taxon>Pucciniomycetes</taxon>
        <taxon>Pucciniales</taxon>
        <taxon>Pucciniaceae</taxon>
        <taxon>Puccinia</taxon>
    </lineage>
</organism>
<feature type="compositionally biased region" description="Polar residues" evidence="1">
    <location>
        <begin position="105"/>
        <end position="116"/>
    </location>
</feature>
<reference evidence="2 3" key="1">
    <citation type="submission" date="2017-11" db="EMBL/GenBank/DDBJ databases">
        <title>De novo assembly and phasing of dikaryotic genomes from two isolates of Puccinia coronata f. sp. avenae, the causal agent of oat crown rust.</title>
        <authorList>
            <person name="Miller M.E."/>
            <person name="Zhang Y."/>
            <person name="Omidvar V."/>
            <person name="Sperschneider J."/>
            <person name="Schwessinger B."/>
            <person name="Raley C."/>
            <person name="Palmer J.M."/>
            <person name="Garnica D."/>
            <person name="Upadhyaya N."/>
            <person name="Rathjen J."/>
            <person name="Taylor J.M."/>
            <person name="Park R.F."/>
            <person name="Dodds P.N."/>
            <person name="Hirsch C.D."/>
            <person name="Kianian S.F."/>
            <person name="Figueroa M."/>
        </authorList>
    </citation>
    <scope>NUCLEOTIDE SEQUENCE [LARGE SCALE GENOMIC DNA]</scope>
    <source>
        <strain evidence="2">12SD80</strain>
    </source>
</reference>
<proteinExistence type="predicted"/>
<feature type="region of interest" description="Disordered" evidence="1">
    <location>
        <begin position="104"/>
        <end position="128"/>
    </location>
</feature>
<feature type="region of interest" description="Disordered" evidence="1">
    <location>
        <begin position="50"/>
        <end position="69"/>
    </location>
</feature>
<evidence type="ECO:0000256" key="1">
    <source>
        <dbReference type="SAM" id="MobiDB-lite"/>
    </source>
</evidence>
<evidence type="ECO:0000313" key="2">
    <source>
        <dbReference type="EMBL" id="PLW50638.1"/>
    </source>
</evidence>
<dbReference type="AlphaFoldDB" id="A0A2N5VKW5"/>
<feature type="compositionally biased region" description="Basic and acidic residues" evidence="1">
    <location>
        <begin position="117"/>
        <end position="128"/>
    </location>
</feature>
<accession>A0A2N5VKW5</accession>
<name>A0A2N5VKW5_9BASI</name>
<dbReference type="EMBL" id="PGCI01000009">
    <property type="protein sequence ID" value="PLW50638.1"/>
    <property type="molecule type" value="Genomic_DNA"/>
</dbReference>
<protein>
    <submittedName>
        <fullName evidence="2">Uncharacterized protein</fullName>
    </submittedName>
</protein>
<dbReference type="Proteomes" id="UP000235392">
    <property type="component" value="Unassembled WGS sequence"/>
</dbReference>